<keyword evidence="5 7" id="KW-0472">Membrane</keyword>
<dbReference type="PANTHER" id="PTHR23302">
    <property type="entry name" value="TRANSMEMBRANE CHANNEL-RELATED"/>
    <property type="match status" value="1"/>
</dbReference>
<keyword evidence="3 7" id="KW-0812">Transmembrane</keyword>
<accession>A0A336K2R4</accession>
<dbReference type="EMBL" id="UFQT01000039">
    <property type="protein sequence ID" value="SSX18518.1"/>
    <property type="molecule type" value="Genomic_DNA"/>
</dbReference>
<feature type="compositionally biased region" description="Polar residues" evidence="6">
    <location>
        <begin position="890"/>
        <end position="902"/>
    </location>
</feature>
<evidence type="ECO:0000256" key="3">
    <source>
        <dbReference type="ARBA" id="ARBA00022692"/>
    </source>
</evidence>
<evidence type="ECO:0000256" key="7">
    <source>
        <dbReference type="SAM" id="Phobius"/>
    </source>
</evidence>
<evidence type="ECO:0000259" key="8">
    <source>
        <dbReference type="Pfam" id="PF07810"/>
    </source>
</evidence>
<feature type="transmembrane region" description="Helical" evidence="7">
    <location>
        <begin position="736"/>
        <end position="757"/>
    </location>
</feature>
<name>A0A336K2R4_CULSO</name>
<feature type="transmembrane region" description="Helical" evidence="7">
    <location>
        <begin position="547"/>
        <end position="567"/>
    </location>
</feature>
<sequence>MSGGGKSDRKSKSSSKTQGWEEAGAEFYQESYPGDLEGLQRSDPSKLATLLPSKQNRNATTRRQRSSSQYTYTKGTRRRPSYSTGAGPLTTTIRTTAATVTRRGSQYQEVQVAMLPDLSENLTDEERTWDEIREIKAMPVPMSQKKEMKAQLQNATKLRLQGLDQFKWQRRKFWQRFKKKWSAWMTKMELWHDSLKKIEGHFGTGVVAFFFLIRWLAFLNLSMYVLIFIFIVLPQVILKEQQDIPCAQLEANSTQCCTEMYRNNTMNQPFFILDIIQGTGIIENTLLFYGMYTNQIFGYVSETNYTSNSDSNYDPGMYYDLPLAYISTTVFYYLFILIAIVRSAAKEFKDRLVENEGQFYQYCTLIFGGWDFCIDNEKSADIKHKALYNEIRALIHQKRLEFERTNRTKEVMLKLIAVRFVVNLIVVIILAVAAVIIYLLFNISLTHLDSNFKSEPSISYKDLKNYVTIYLSSGNNNSVSNLVVGPMNSNNFPGSDGGVISSFGTSSIEGESTISDAIRADPLTGSVFSSGTDEDWQKQIENLFFEFMPYLGIVCLNLLVPLLFNYLVKFEDYSPMFVIKVTLLRTVFLRLSSLAVLLSRFYHLISKNVGTDKCFNEDKGTKQCWETFVGQSFFKLIFTDFFSHCLVTFFINFPRALISRHFDSKVAKFIGDQEFELSKHCLDLVYSQTLVWLGSFFAPFLPLIASVLNFFMFYVKKFACLHNCKPSLVHYRASRSNSLFMLVLLLGFVVAVVPVAYSITEILPSRSCGPFRGNQVVWDVVTSAFLKTPEVIQNIVFFIGTRSFAVPFFITLILFLYYYSGVSAANRKYAELLRNQLVLEGHDKSFLLSRLTAVIARQQQLQQEAHNRAQKRGHQNEMQTRDSSREKHQITSAIDSSSVSNF</sequence>
<reference evidence="10" key="2">
    <citation type="submission" date="2018-07" db="EMBL/GenBank/DDBJ databases">
        <authorList>
            <person name="Quirk P.G."/>
            <person name="Krulwich T.A."/>
        </authorList>
    </citation>
    <scope>NUCLEOTIDE SEQUENCE</scope>
</reference>
<evidence type="ECO:0000256" key="1">
    <source>
        <dbReference type="ARBA" id="ARBA00004141"/>
    </source>
</evidence>
<keyword evidence="4 7" id="KW-1133">Transmembrane helix</keyword>
<dbReference type="GO" id="GO:0008381">
    <property type="term" value="F:mechanosensitive monoatomic ion channel activity"/>
    <property type="evidence" value="ECO:0007669"/>
    <property type="project" value="TreeGrafter"/>
</dbReference>
<dbReference type="OMA" id="QFFMTFF"/>
<feature type="compositionally biased region" description="Basic and acidic residues" evidence="6">
    <location>
        <begin position="1"/>
        <end position="11"/>
    </location>
</feature>
<evidence type="ECO:0000256" key="2">
    <source>
        <dbReference type="ARBA" id="ARBA00006510"/>
    </source>
</evidence>
<feature type="transmembrane region" description="Helical" evidence="7">
    <location>
        <begin position="416"/>
        <end position="441"/>
    </location>
</feature>
<feature type="transmembrane region" description="Helical" evidence="7">
    <location>
        <begin position="692"/>
        <end position="715"/>
    </location>
</feature>
<dbReference type="VEuPathDB" id="VectorBase:CSON009951"/>
<comment type="similarity">
    <text evidence="2">Belongs to the TMC family.</text>
</comment>
<dbReference type="EMBL" id="UFQS01000039">
    <property type="protein sequence ID" value="SSW98132.1"/>
    <property type="molecule type" value="Genomic_DNA"/>
</dbReference>
<feature type="compositionally biased region" description="Basic and acidic residues" evidence="6">
    <location>
        <begin position="879"/>
        <end position="889"/>
    </location>
</feature>
<gene>
    <name evidence="9" type="primary">CSON009951</name>
</gene>
<evidence type="ECO:0000256" key="4">
    <source>
        <dbReference type="ARBA" id="ARBA00022989"/>
    </source>
</evidence>
<evidence type="ECO:0000313" key="9">
    <source>
        <dbReference type="EMBL" id="SSW98132.1"/>
    </source>
</evidence>
<feature type="transmembrane region" description="Helical" evidence="7">
    <location>
        <begin position="587"/>
        <end position="605"/>
    </location>
</feature>
<feature type="region of interest" description="Disordered" evidence="6">
    <location>
        <begin position="864"/>
        <end position="902"/>
    </location>
</feature>
<dbReference type="InterPro" id="IPR038900">
    <property type="entry name" value="TMC"/>
</dbReference>
<feature type="domain" description="TMC" evidence="8">
    <location>
        <begin position="624"/>
        <end position="734"/>
    </location>
</feature>
<feature type="region of interest" description="Disordered" evidence="6">
    <location>
        <begin position="1"/>
        <end position="90"/>
    </location>
</feature>
<reference evidence="9" key="1">
    <citation type="submission" date="2018-04" db="EMBL/GenBank/DDBJ databases">
        <authorList>
            <person name="Go L.Y."/>
            <person name="Mitchell J.A."/>
        </authorList>
    </citation>
    <scope>NUCLEOTIDE SEQUENCE</scope>
    <source>
        <tissue evidence="9">Whole organism</tissue>
    </source>
</reference>
<evidence type="ECO:0000256" key="6">
    <source>
        <dbReference type="SAM" id="MobiDB-lite"/>
    </source>
</evidence>
<dbReference type="InterPro" id="IPR012496">
    <property type="entry name" value="TMC_dom"/>
</dbReference>
<dbReference type="PANTHER" id="PTHR23302:SF24">
    <property type="entry name" value="TMC DOMAIN-CONTAINING PROTEIN"/>
    <property type="match status" value="1"/>
</dbReference>
<evidence type="ECO:0000256" key="5">
    <source>
        <dbReference type="ARBA" id="ARBA00023136"/>
    </source>
</evidence>
<comment type="subcellular location">
    <subcellularLocation>
        <location evidence="1">Membrane</location>
        <topology evidence="1">Multi-pass membrane protein</topology>
    </subcellularLocation>
</comment>
<dbReference type="Pfam" id="PF07810">
    <property type="entry name" value="TMC"/>
    <property type="match status" value="1"/>
</dbReference>
<dbReference type="AlphaFoldDB" id="A0A336K2R4"/>
<proteinExistence type="inferred from homology"/>
<organism evidence="9">
    <name type="scientific">Culicoides sonorensis</name>
    <name type="common">Biting midge</name>
    <dbReference type="NCBI Taxonomy" id="179676"/>
    <lineage>
        <taxon>Eukaryota</taxon>
        <taxon>Metazoa</taxon>
        <taxon>Ecdysozoa</taxon>
        <taxon>Arthropoda</taxon>
        <taxon>Hexapoda</taxon>
        <taxon>Insecta</taxon>
        <taxon>Pterygota</taxon>
        <taxon>Neoptera</taxon>
        <taxon>Endopterygota</taxon>
        <taxon>Diptera</taxon>
        <taxon>Nematocera</taxon>
        <taxon>Chironomoidea</taxon>
        <taxon>Ceratopogonidae</taxon>
        <taxon>Ceratopogoninae</taxon>
        <taxon>Culicoides</taxon>
        <taxon>Monoculicoides</taxon>
    </lineage>
</organism>
<feature type="transmembrane region" description="Helical" evidence="7">
    <location>
        <begin position="323"/>
        <end position="341"/>
    </location>
</feature>
<protein>
    <submittedName>
        <fullName evidence="9">CSON009951 protein</fullName>
    </submittedName>
</protein>
<evidence type="ECO:0000313" key="10">
    <source>
        <dbReference type="EMBL" id="SSX18518.1"/>
    </source>
</evidence>
<dbReference type="GO" id="GO:0005886">
    <property type="term" value="C:plasma membrane"/>
    <property type="evidence" value="ECO:0007669"/>
    <property type="project" value="InterPro"/>
</dbReference>
<feature type="transmembrane region" description="Helical" evidence="7">
    <location>
        <begin position="206"/>
        <end position="233"/>
    </location>
</feature>
<feature type="transmembrane region" description="Helical" evidence="7">
    <location>
        <begin position="795"/>
        <end position="819"/>
    </location>
</feature>